<comment type="caution">
    <text evidence="2">The sequence shown here is derived from an EMBL/GenBank/DDBJ whole genome shotgun (WGS) entry which is preliminary data.</text>
</comment>
<feature type="compositionally biased region" description="Basic and acidic residues" evidence="1">
    <location>
        <begin position="1"/>
        <end position="11"/>
    </location>
</feature>
<dbReference type="PANTHER" id="PTHR42085:SF2">
    <property type="entry name" value="F-BOX DOMAIN-CONTAINING PROTEIN"/>
    <property type="match status" value="1"/>
</dbReference>
<sequence>MACLPHIHDDQGMMSATTPTKTGDSPGGNRDKKPFRLLDLPPELRTRIYSYAFTTRKFRDFSVFYFPSLTLASRQLRQESLPVLFADTNFRFAVGSDFAKAFCRRYGTNIARSISWAGTLSWTSRVRDFIHSAGDAVRFRDMTVELHDEGFLPSMDMWQISRRGCPTDSFVLPSIALLHLRVGTTGFRVTVEEGPDHPKKRVTASIPRVHLEEDVATVLGRAETVARDIAGKEGFKGFSVADLKRVAAAMRLA</sequence>
<dbReference type="PANTHER" id="PTHR42085">
    <property type="entry name" value="F-BOX DOMAIN-CONTAINING PROTEIN"/>
    <property type="match status" value="1"/>
</dbReference>
<evidence type="ECO:0008006" key="4">
    <source>
        <dbReference type="Google" id="ProtNLM"/>
    </source>
</evidence>
<dbReference type="Proteomes" id="UP001305779">
    <property type="component" value="Unassembled WGS sequence"/>
</dbReference>
<reference evidence="2 3" key="1">
    <citation type="journal article" date="2023" name="G3 (Bethesda)">
        <title>A chromosome-level genome assembly of Zasmidium syzygii isolated from banana leaves.</title>
        <authorList>
            <person name="van Westerhoven A.C."/>
            <person name="Mehrabi R."/>
            <person name="Talebi R."/>
            <person name="Steentjes M.B.F."/>
            <person name="Corcolon B."/>
            <person name="Chong P.A."/>
            <person name="Kema G.H.J."/>
            <person name="Seidl M.F."/>
        </authorList>
    </citation>
    <scope>NUCLEOTIDE SEQUENCE [LARGE SCALE GENOMIC DNA]</scope>
    <source>
        <strain evidence="2 3">P124</strain>
    </source>
</reference>
<organism evidence="2 3">
    <name type="scientific">Zasmidium cellare</name>
    <name type="common">Wine cellar mold</name>
    <name type="synonym">Racodium cellare</name>
    <dbReference type="NCBI Taxonomy" id="395010"/>
    <lineage>
        <taxon>Eukaryota</taxon>
        <taxon>Fungi</taxon>
        <taxon>Dikarya</taxon>
        <taxon>Ascomycota</taxon>
        <taxon>Pezizomycotina</taxon>
        <taxon>Dothideomycetes</taxon>
        <taxon>Dothideomycetidae</taxon>
        <taxon>Mycosphaerellales</taxon>
        <taxon>Mycosphaerellaceae</taxon>
        <taxon>Zasmidium</taxon>
    </lineage>
</organism>
<gene>
    <name evidence="2" type="ORF">PRZ48_004614</name>
</gene>
<feature type="compositionally biased region" description="Polar residues" evidence="1">
    <location>
        <begin position="14"/>
        <end position="23"/>
    </location>
</feature>
<protein>
    <recommendedName>
        <fullName evidence="4">F-box domain-containing protein</fullName>
    </recommendedName>
</protein>
<evidence type="ECO:0000313" key="3">
    <source>
        <dbReference type="Proteomes" id="UP001305779"/>
    </source>
</evidence>
<accession>A0ABR0EQQ1</accession>
<dbReference type="EMBL" id="JAXOVC010000003">
    <property type="protein sequence ID" value="KAK4503699.1"/>
    <property type="molecule type" value="Genomic_DNA"/>
</dbReference>
<keyword evidence="3" id="KW-1185">Reference proteome</keyword>
<evidence type="ECO:0000313" key="2">
    <source>
        <dbReference type="EMBL" id="KAK4503699.1"/>
    </source>
</evidence>
<dbReference type="InterPro" id="IPR038883">
    <property type="entry name" value="AN11006-like"/>
</dbReference>
<name>A0ABR0EQQ1_ZASCE</name>
<feature type="region of interest" description="Disordered" evidence="1">
    <location>
        <begin position="1"/>
        <end position="33"/>
    </location>
</feature>
<evidence type="ECO:0000256" key="1">
    <source>
        <dbReference type="SAM" id="MobiDB-lite"/>
    </source>
</evidence>
<proteinExistence type="predicted"/>